<dbReference type="Pfam" id="PF21687">
    <property type="entry name" value="T2SSK_1st"/>
    <property type="match status" value="1"/>
</dbReference>
<organism evidence="13 14">
    <name type="scientific">Stutzerimonas nitrititolerans</name>
    <dbReference type="NCBI Taxonomy" id="2482751"/>
    <lineage>
        <taxon>Bacteria</taxon>
        <taxon>Pseudomonadati</taxon>
        <taxon>Pseudomonadota</taxon>
        <taxon>Gammaproteobacteria</taxon>
        <taxon>Pseudomonadales</taxon>
        <taxon>Pseudomonadaceae</taxon>
        <taxon>Stutzerimonas</taxon>
    </lineage>
</organism>
<evidence type="ECO:0000256" key="1">
    <source>
        <dbReference type="ARBA" id="ARBA00004533"/>
    </source>
</evidence>
<comment type="caution">
    <text evidence="13">The sequence shown here is derived from an EMBL/GenBank/DDBJ whole genome shotgun (WGS) entry which is preliminary data.</text>
</comment>
<dbReference type="PANTHER" id="PTHR38831">
    <property type="entry name" value="TYPE II SECRETION SYSTEM PROTEIN K"/>
    <property type="match status" value="1"/>
</dbReference>
<dbReference type="InterPro" id="IPR049031">
    <property type="entry name" value="T2SSK_SAM-like_1st"/>
</dbReference>
<evidence type="ECO:0000313" key="14">
    <source>
        <dbReference type="Proteomes" id="UP001165292"/>
    </source>
</evidence>
<dbReference type="Gene3D" id="3.30.1300.30">
    <property type="entry name" value="GSPII I/J protein-like"/>
    <property type="match status" value="1"/>
</dbReference>
<sequence>MKAQRGVALITVLLVVAVVTVVCASMIARQQLSIRANSNQLQARQAWHYALGGEALAQSILRRDLRATRESGAAQAPVDHLFEPWALPQPAFEIEQGRIQIRIEDLAGRFNLNSLVQNQQPNAAAQAQFRRLLLRLDITEPYAERLVDWLDADQQPSGEQGAEDNAYLLLDPPYRTAGRSLGDLSELRLLLDMREEDFQRLAPYVSTLPADVPLNINTASALVLSTLGDNLSLSVGQAMVQARRGGGFREIATFLAQPAMSGIDLKGTSLAVSSQYFQAVSDVRLGDRRLALVSLLQREDDGEVRVLQRNLGQPARLLRPSDEGER</sequence>
<evidence type="ECO:0000259" key="12">
    <source>
        <dbReference type="Pfam" id="PF21687"/>
    </source>
</evidence>
<dbReference type="SUPFAM" id="SSF54523">
    <property type="entry name" value="Pili subunits"/>
    <property type="match status" value="1"/>
</dbReference>
<evidence type="ECO:0000256" key="7">
    <source>
        <dbReference type="ARBA" id="ARBA00022927"/>
    </source>
</evidence>
<reference evidence="13" key="1">
    <citation type="submission" date="2022-06" db="EMBL/GenBank/DDBJ databases">
        <title>Detection of beta-lactamases in bacteria of animal origin.</title>
        <authorList>
            <person name="Mlynarcik P."/>
            <person name="Zdarska V."/>
            <person name="Chudobova H."/>
            <person name="Prochazkova P."/>
            <person name="Hricova K."/>
            <person name="Mezerova K."/>
            <person name="Bardon J."/>
            <person name="Dolejska M."/>
            <person name="Sukkar I."/>
            <person name="Kolar M."/>
        </authorList>
    </citation>
    <scope>NUCLEOTIDE SEQUENCE</scope>
    <source>
        <strain evidence="13">S 300-3</strain>
    </source>
</reference>
<comment type="subcellular location">
    <subcellularLocation>
        <location evidence="1 10">Cell inner membrane</location>
    </subcellularLocation>
</comment>
<evidence type="ECO:0000256" key="5">
    <source>
        <dbReference type="ARBA" id="ARBA00022519"/>
    </source>
</evidence>
<gene>
    <name evidence="13" type="primary">gspK</name>
    <name evidence="13" type="ORF">NJF43_10620</name>
</gene>
<keyword evidence="9 10" id="KW-0472">Membrane</keyword>
<dbReference type="EMBL" id="JAMYBS010000009">
    <property type="protein sequence ID" value="MCO7545203.1"/>
    <property type="molecule type" value="Genomic_DNA"/>
</dbReference>
<keyword evidence="3 10" id="KW-0813">Transport</keyword>
<keyword evidence="6" id="KW-0812">Transmembrane</keyword>
<dbReference type="GO" id="GO:0005886">
    <property type="term" value="C:plasma membrane"/>
    <property type="evidence" value="ECO:0007669"/>
    <property type="project" value="UniProtKB-SubCell"/>
</dbReference>
<proteinExistence type="inferred from homology"/>
<evidence type="ECO:0000313" key="13">
    <source>
        <dbReference type="EMBL" id="MCO7545203.1"/>
    </source>
</evidence>
<evidence type="ECO:0000256" key="8">
    <source>
        <dbReference type="ARBA" id="ARBA00022989"/>
    </source>
</evidence>
<accession>A0AA42BGI5</accession>
<dbReference type="InterPro" id="IPR005628">
    <property type="entry name" value="GspK"/>
</dbReference>
<dbReference type="RefSeq" id="WP_253162955.1">
    <property type="nucleotide sequence ID" value="NZ_JAMYBS010000009.1"/>
</dbReference>
<dbReference type="Gene3D" id="1.10.40.60">
    <property type="entry name" value="EpsJ-like"/>
    <property type="match status" value="2"/>
</dbReference>
<evidence type="ECO:0000256" key="4">
    <source>
        <dbReference type="ARBA" id="ARBA00022475"/>
    </source>
</evidence>
<keyword evidence="5 10" id="KW-0997">Cell inner membrane</keyword>
<keyword evidence="7" id="KW-0653">Protein transport</keyword>
<dbReference type="Proteomes" id="UP001165292">
    <property type="component" value="Unassembled WGS sequence"/>
</dbReference>
<comment type="similarity">
    <text evidence="2 10">Belongs to the GSP K family.</text>
</comment>
<dbReference type="PANTHER" id="PTHR38831:SF1">
    <property type="entry name" value="TYPE II SECRETION SYSTEM PROTEIN K-RELATED"/>
    <property type="match status" value="1"/>
</dbReference>
<keyword evidence="4 10" id="KW-1003">Cell membrane</keyword>
<dbReference type="SUPFAM" id="SSF158544">
    <property type="entry name" value="GspK insert domain-like"/>
    <property type="match status" value="1"/>
</dbReference>
<dbReference type="PIRSF" id="PIRSF002786">
    <property type="entry name" value="XcpX"/>
    <property type="match status" value="1"/>
</dbReference>
<dbReference type="InterPro" id="IPR049179">
    <property type="entry name" value="T2SSK_SAM-like_2nd"/>
</dbReference>
<dbReference type="Pfam" id="PF03934">
    <property type="entry name" value="T2SSK"/>
    <property type="match status" value="1"/>
</dbReference>
<evidence type="ECO:0000256" key="9">
    <source>
        <dbReference type="ARBA" id="ARBA00023136"/>
    </source>
</evidence>
<evidence type="ECO:0000256" key="2">
    <source>
        <dbReference type="ARBA" id="ARBA00007246"/>
    </source>
</evidence>
<evidence type="ECO:0000259" key="11">
    <source>
        <dbReference type="Pfam" id="PF03934"/>
    </source>
</evidence>
<keyword evidence="8" id="KW-1133">Transmembrane helix</keyword>
<dbReference type="GO" id="GO:0009306">
    <property type="term" value="P:protein secretion"/>
    <property type="evidence" value="ECO:0007669"/>
    <property type="project" value="InterPro"/>
</dbReference>
<feature type="domain" description="T2SS protein K first SAM-like" evidence="12">
    <location>
        <begin position="108"/>
        <end position="210"/>
    </location>
</feature>
<dbReference type="InterPro" id="IPR045584">
    <property type="entry name" value="Pilin-like"/>
</dbReference>
<evidence type="ECO:0000256" key="3">
    <source>
        <dbReference type="ARBA" id="ARBA00022448"/>
    </source>
</evidence>
<feature type="domain" description="T2SS protein K second SAM-like" evidence="11">
    <location>
        <begin position="214"/>
        <end position="272"/>
    </location>
</feature>
<evidence type="ECO:0000256" key="10">
    <source>
        <dbReference type="PIRNR" id="PIRNR002786"/>
    </source>
</evidence>
<evidence type="ECO:0000256" key="6">
    <source>
        <dbReference type="ARBA" id="ARBA00022692"/>
    </source>
</evidence>
<dbReference type="AlphaFoldDB" id="A0AA42BGI5"/>
<dbReference type="NCBIfam" id="NF037980">
    <property type="entry name" value="T2SS_GspK"/>
    <property type="match status" value="1"/>
</dbReference>
<protein>
    <recommendedName>
        <fullName evidence="10">Type II secretion system protein K</fullName>
    </recommendedName>
</protein>
<name>A0AA42BGI5_9GAMM</name>
<dbReference type="InterPro" id="IPR038072">
    <property type="entry name" value="GspK_central_sf"/>
</dbReference>